<comment type="caution">
    <text evidence="2">The sequence shown here is derived from an EMBL/GenBank/DDBJ whole genome shotgun (WGS) entry which is preliminary data.</text>
</comment>
<accession>A0AAW5IFD3</accession>
<organism evidence="2 3">
    <name type="scientific">Segatella copri</name>
    <dbReference type="NCBI Taxonomy" id="165179"/>
    <lineage>
        <taxon>Bacteria</taxon>
        <taxon>Pseudomonadati</taxon>
        <taxon>Bacteroidota</taxon>
        <taxon>Bacteroidia</taxon>
        <taxon>Bacteroidales</taxon>
        <taxon>Prevotellaceae</taxon>
        <taxon>Segatella</taxon>
    </lineage>
</organism>
<name>A0AAW5IFD3_9BACT</name>
<dbReference type="EMBL" id="JANDWU010000026">
    <property type="protein sequence ID" value="MCP9550251.1"/>
    <property type="molecule type" value="Genomic_DNA"/>
</dbReference>
<proteinExistence type="predicted"/>
<evidence type="ECO:0000256" key="1">
    <source>
        <dbReference type="SAM" id="Coils"/>
    </source>
</evidence>
<reference evidence="2" key="1">
    <citation type="submission" date="2022-07" db="EMBL/GenBank/DDBJ databases">
        <title>Prevotella copri.</title>
        <authorList>
            <person name="Yang C."/>
        </authorList>
    </citation>
    <scope>NUCLEOTIDE SEQUENCE</scope>
    <source>
        <strain evidence="2">HF1805</strain>
    </source>
</reference>
<dbReference type="RefSeq" id="WP_254970093.1">
    <property type="nucleotide sequence ID" value="NZ_JANDWU010000026.1"/>
</dbReference>
<dbReference type="AlphaFoldDB" id="A0AAW5IFD3"/>
<dbReference type="Proteomes" id="UP001205506">
    <property type="component" value="Unassembled WGS sequence"/>
</dbReference>
<evidence type="ECO:0000313" key="3">
    <source>
        <dbReference type="Proteomes" id="UP001205506"/>
    </source>
</evidence>
<gene>
    <name evidence="2" type="ORF">NNC68_12315</name>
</gene>
<evidence type="ECO:0000313" key="2">
    <source>
        <dbReference type="EMBL" id="MCP9550251.1"/>
    </source>
</evidence>
<keyword evidence="1" id="KW-0175">Coiled coil</keyword>
<feature type="coiled-coil region" evidence="1">
    <location>
        <begin position="76"/>
        <end position="114"/>
    </location>
</feature>
<protein>
    <submittedName>
        <fullName evidence="2">Uncharacterized protein</fullName>
    </submittedName>
</protein>
<sequence>MPSRYTEPIYNGQDITFEQFANSCLRNFGIYLRWEGKQNVGDFEIPDKIEPSDFHKKRYDELNAEYIEFIRHPKSKEQLEKEYIEYVKEVNAQNEEFAKMKNDLRARYESMLEKVRKWVVPSATYQGVKDFMESQLLESIEVDCNIHVTKIIPKDKWIANQQNRPDFVKNMNDHLEQYHQAVASAAESTQWLKTFTESIRKVK</sequence>